<evidence type="ECO:0000313" key="4">
    <source>
        <dbReference type="EMBL" id="EJK68621.1"/>
    </source>
</evidence>
<proteinExistence type="predicted"/>
<reference evidence="4 5" key="1">
    <citation type="journal article" date="2012" name="Genome Biol.">
        <title>Genome and low-iron response of an oceanic diatom adapted to chronic iron limitation.</title>
        <authorList>
            <person name="Lommer M."/>
            <person name="Specht M."/>
            <person name="Roy A.S."/>
            <person name="Kraemer L."/>
            <person name="Andreson R."/>
            <person name="Gutowska M.A."/>
            <person name="Wolf J."/>
            <person name="Bergner S.V."/>
            <person name="Schilhabel M.B."/>
            <person name="Klostermeier U.C."/>
            <person name="Beiko R.G."/>
            <person name="Rosenstiel P."/>
            <person name="Hippler M."/>
            <person name="Laroche J."/>
        </authorList>
    </citation>
    <scope>NUCLEOTIDE SEQUENCE [LARGE SCALE GENOMIC DNA]</scope>
    <source>
        <strain evidence="4 5">CCMP1005</strain>
    </source>
</reference>
<comment type="caution">
    <text evidence="4">The sequence shown here is derived from an EMBL/GenBank/DDBJ whole genome shotgun (WGS) entry which is preliminary data.</text>
</comment>
<feature type="region of interest" description="Disordered" evidence="1">
    <location>
        <begin position="31"/>
        <end position="67"/>
    </location>
</feature>
<sequence>MFMLLLLLDQLYTAHVLWKLATRAKAQNEVAPSSQKLLTASTNHIDDDEMFEDSDDSQEEADDDDGGKVVETVDQASLLASARGEEKLAAGRVGRFAVVHTPPSRPPSGGFVPFRNSKLTYLLQPALSGSGKICMFVNVSPTEASVQSPLRDESKQVRVGESYAHYRDYRVMQNGRGDEEGS</sequence>
<organism evidence="4 5">
    <name type="scientific">Thalassiosira oceanica</name>
    <name type="common">Marine diatom</name>
    <dbReference type="NCBI Taxonomy" id="159749"/>
    <lineage>
        <taxon>Eukaryota</taxon>
        <taxon>Sar</taxon>
        <taxon>Stramenopiles</taxon>
        <taxon>Ochrophyta</taxon>
        <taxon>Bacillariophyta</taxon>
        <taxon>Coscinodiscophyceae</taxon>
        <taxon>Thalassiosirophycidae</taxon>
        <taxon>Thalassiosirales</taxon>
        <taxon>Thalassiosiraceae</taxon>
        <taxon>Thalassiosira</taxon>
    </lineage>
</organism>
<dbReference type="Gene3D" id="1.20.58.1980">
    <property type="match status" value="1"/>
</dbReference>
<dbReference type="EMBL" id="AGNL01011078">
    <property type="protein sequence ID" value="EJK68621.1"/>
    <property type="molecule type" value="Genomic_DNA"/>
</dbReference>
<feature type="domain" description="Kinesin motor" evidence="3">
    <location>
        <begin position="110"/>
        <end position="147"/>
    </location>
</feature>
<feature type="signal peptide" evidence="2">
    <location>
        <begin position="1"/>
        <end position="26"/>
    </location>
</feature>
<dbReference type="InterPro" id="IPR001752">
    <property type="entry name" value="Kinesin_motor_dom"/>
</dbReference>
<dbReference type="AlphaFoldDB" id="K0T5P2"/>
<feature type="compositionally biased region" description="Polar residues" evidence="1">
    <location>
        <begin position="31"/>
        <end position="43"/>
    </location>
</feature>
<dbReference type="GO" id="GO:0005524">
    <property type="term" value="F:ATP binding"/>
    <property type="evidence" value="ECO:0007669"/>
    <property type="project" value="InterPro"/>
</dbReference>
<dbReference type="PANTHER" id="PTHR47972">
    <property type="entry name" value="KINESIN-LIKE PROTEIN KLP-3"/>
    <property type="match status" value="1"/>
</dbReference>
<dbReference type="OrthoDB" id="904886at2759"/>
<dbReference type="GO" id="GO:0007018">
    <property type="term" value="P:microtubule-based movement"/>
    <property type="evidence" value="ECO:0007669"/>
    <property type="project" value="InterPro"/>
</dbReference>
<dbReference type="Proteomes" id="UP000266841">
    <property type="component" value="Unassembled WGS sequence"/>
</dbReference>
<keyword evidence="2" id="KW-0732">Signal</keyword>
<dbReference type="SUPFAM" id="SSF52540">
    <property type="entry name" value="P-loop containing nucleoside triphosphate hydrolases"/>
    <property type="match status" value="1"/>
</dbReference>
<evidence type="ECO:0000259" key="3">
    <source>
        <dbReference type="Pfam" id="PF00225"/>
    </source>
</evidence>
<feature type="chain" id="PRO_5003838240" description="Kinesin motor domain-containing protein" evidence="2">
    <location>
        <begin position="27"/>
        <end position="182"/>
    </location>
</feature>
<gene>
    <name evidence="4" type="ORF">THAOC_10183</name>
</gene>
<evidence type="ECO:0000256" key="2">
    <source>
        <dbReference type="SAM" id="SignalP"/>
    </source>
</evidence>
<dbReference type="InterPro" id="IPR027640">
    <property type="entry name" value="Kinesin-like_fam"/>
</dbReference>
<dbReference type="Pfam" id="PF00225">
    <property type="entry name" value="Kinesin"/>
    <property type="match status" value="1"/>
</dbReference>
<name>K0T5P2_THAOC</name>
<dbReference type="InterPro" id="IPR027417">
    <property type="entry name" value="P-loop_NTPase"/>
</dbReference>
<feature type="compositionally biased region" description="Acidic residues" evidence="1">
    <location>
        <begin position="46"/>
        <end position="65"/>
    </location>
</feature>
<dbReference type="GO" id="GO:0003777">
    <property type="term" value="F:microtubule motor activity"/>
    <property type="evidence" value="ECO:0007669"/>
    <property type="project" value="InterPro"/>
</dbReference>
<accession>K0T5P2</accession>
<protein>
    <recommendedName>
        <fullName evidence="3">Kinesin motor domain-containing protein</fullName>
    </recommendedName>
</protein>
<dbReference type="GO" id="GO:0008017">
    <property type="term" value="F:microtubule binding"/>
    <property type="evidence" value="ECO:0007669"/>
    <property type="project" value="InterPro"/>
</dbReference>
<evidence type="ECO:0000313" key="5">
    <source>
        <dbReference type="Proteomes" id="UP000266841"/>
    </source>
</evidence>
<keyword evidence="5" id="KW-1185">Reference proteome</keyword>
<evidence type="ECO:0000256" key="1">
    <source>
        <dbReference type="SAM" id="MobiDB-lite"/>
    </source>
</evidence>